<evidence type="ECO:0000313" key="1">
    <source>
        <dbReference type="EMBL" id="OCS91059.1"/>
    </source>
</evidence>
<keyword evidence="2" id="KW-1185">Reference proteome</keyword>
<accession>A0A1C0YV70</accession>
<dbReference type="RefSeq" id="WP_066463728.1">
    <property type="nucleotide sequence ID" value="NZ_MATO01000031.1"/>
</dbReference>
<dbReference type="Proteomes" id="UP000093482">
    <property type="component" value="Unassembled WGS sequence"/>
</dbReference>
<organism evidence="1 2">
    <name type="scientific">Caryophanon latum</name>
    <dbReference type="NCBI Taxonomy" id="33977"/>
    <lineage>
        <taxon>Bacteria</taxon>
        <taxon>Bacillati</taxon>
        <taxon>Bacillota</taxon>
        <taxon>Bacilli</taxon>
        <taxon>Bacillales</taxon>
        <taxon>Caryophanaceae</taxon>
        <taxon>Caryophanon</taxon>
    </lineage>
</organism>
<proteinExistence type="predicted"/>
<reference evidence="1 2" key="1">
    <citation type="submission" date="2016-07" db="EMBL/GenBank/DDBJ databases">
        <title>Caryophanon latum genome sequencing.</title>
        <authorList>
            <person name="Verma A."/>
            <person name="Pal Y."/>
            <person name="Krishnamurthi S."/>
        </authorList>
    </citation>
    <scope>NUCLEOTIDE SEQUENCE [LARGE SCALE GENOMIC DNA]</scope>
    <source>
        <strain evidence="1 2">DSM 14151</strain>
    </source>
</reference>
<evidence type="ECO:0000313" key="2">
    <source>
        <dbReference type="Proteomes" id="UP000093482"/>
    </source>
</evidence>
<comment type="caution">
    <text evidence="1">The sequence shown here is derived from an EMBL/GenBank/DDBJ whole genome shotgun (WGS) entry which is preliminary data.</text>
</comment>
<name>A0A1C0YV70_9BACL</name>
<dbReference type="OrthoDB" id="9816185at2"/>
<protein>
    <submittedName>
        <fullName evidence="1">Uncharacterized protein</fullName>
    </submittedName>
</protein>
<gene>
    <name evidence="1" type="ORF">A6K76_09960</name>
</gene>
<dbReference type="Gene3D" id="1.10.30.50">
    <property type="match status" value="1"/>
</dbReference>
<dbReference type="AlphaFoldDB" id="A0A1C0YV70"/>
<sequence length="442" mass="52094">MIKIEFGEQEEKIKELHLAYYRQYIEPKINQAIDEPNISFWKDKDCTKECKKLVDQHRTFLKYVSQHICNFAIGSVEELDELKRCIEADYFPRCEEAQQNDKELYVKVKEKKQTYIHYLQQLFGYEEFKTKSFYEVVKSAAIAKRAKEKQEKNSNTDITELKKETYNSDVYEEMIKILYESFPHKQEIFDSFPPKKSYLKNGEFEKVFQMLGNLDITYLNLHEHLAVFGGRWNPYYFVLLSGIRVCPYCNAQYITPILSPTGKMRADLDHFYPKGQYPYFSMSLFNLIPVCKSCNSSLKGEKELSSKVHPYKASVNDLFSFRVHLQTQQLQILQHHEVVRDYLELFKIEATASYHAGQVEELLFKQRAYPKSYLKELAAQTRTTVRYVKTQAIGYVQDEKSLNDSTFAKLRRDVAKQLNFIEPIDDDTKAKLRKLAKQLGHE</sequence>
<dbReference type="EMBL" id="MATO01000031">
    <property type="protein sequence ID" value="OCS91059.1"/>
    <property type="molecule type" value="Genomic_DNA"/>
</dbReference>